<dbReference type="InterPro" id="IPR021714">
    <property type="entry name" value="URB1_N"/>
</dbReference>
<sequence length="1985" mass="227420">MGKRKYDSDKSSPSKKNTEKDDTVGDSNENAEEPSTNEPTDAKPRKVPRTGGFDVKHFRKELASKQGQTMVLTQFLQVCLNPDNDEDYLMDYLKAGGNSHEILRQINQESKKNLTLTTPAFHLFHLIILKVQNSMPHLIAVTEEACRYFLNNFMSTVEIMISENSGPRHRKIILKLLTSMVTLNADLGIEVLSHAPLTPKHLQYIIEKSNYKEKDNVRTSFVHFMTSFLVDGHLPLIKALLEKQGLLALVIPGLVHDEAEAVMIFLNILKKNVVENAFISKSLKLKTFSHQVLHNMFKIFSWKGPSEMSYEVRKNLRPEIVTLLSDIVLKLFTSHKLGLYFIDNSLGTTDLNKNQNLYKALLTLKRPWENHNECQTILEIIHRCPDLHRAVMNVVEQSFEPQHSPIWERTVEFVIQLLEKMKPENVLPRMNSLSTSQAANFVRFVTLPVPLLKFIQTNLGKDQTISLYCVMVLVKMLQTLKRYMQILEMEDSPNRILELKNKLEYFLPKHLPVPAAIVSLIQDVIQSKENVEDKPQDYKLPKVQDTDALINLIDVLLLYNDIHPVFFEILEGNIDMKQILEYSATLENGNTALLKFKIVSLWLTLDRSAISISNPMFKDLFLIMLDVYTSDTDTTWSEAKNTLHNFFRNTAIFEGDEDEIHLILYSLRNAKVNPITLIADIIEYVLSNIQDLTEYVRNQIVHFEITDEGSEACLDKLFNDLMENRSTEDSVFLENKIPSTFIVGCMQFIQCNKEAKKSLKHFLSCYIANLFHCNYSPELTELLIGDLKLDVRNYVTHWVSQPVSLPETITAQDHVLQALSKSIIDSEELPLQEVFKCLQETTEDECDIKINDVAYKMTSTSTIDSSELMIWAKYLVFCMVRLTNIDQLDEMKQKKVVNYFHALITIGKKSHLINECRLIMLSLFKNPHILKIYKPLSPKEDDLCLTATKSLLDIIVVHNDIVTYLDKKHRILKSYQQKNYNELLKAFIKINKRKNVNSEHTVKVLEIVGMTNEDDLLIFNKIFSLEANFCVKDDKEPSIVLDILQTLLNKYSKSTSIEMPEHVIRKSMKLFTELITNKEIISNLTNLEIALTQYFENKPHHSVYVNDEIYKRFFNASTIRKSTSKLASVLLKYNMKFCNVFKEQISKPEILSQRELTLPLGNAIINHNQFLLENQELLSNIFAEYKSNINKMLEKPHKAGQIYNSCWEFIRKLLLECADLQDCVKLFGKSHKFEVAESSHVNLLQAVFLKICLHDEHHKKEYLINYLSCMLHIMTIALKENKETNVVDDIITNVYNVILIAKCKQGFNIEQKDELKKITESAVWQNFCKAVLKDSLKVRTAAQGSSLGPQLLFLLTTLVKLLYPSESEDIVTLFDMVTSHSEFLNVMLSHHSTDIKSRLVEFLYTLIRLNKSVMKPQQIPVYLSSYHATRSPCDRLILAILQFYESNGQAVNEYKPYVFGDSAANHYAVRKSRTSSLWGHPTPNRLFNLFDKDTIERTVRNFPVTQELKYHYELPPIGSSHESLKRSLLDMSKEGFFKAKAVKDNESAVANLLLKAKYDKVLETNGEVTALSHLEDDEGIYDPVFMFPLLSHLLAPGSVASCFKLLRTGLLSVPVVALSSLCPLMRASAYHVLHRFCLLLETETRHKNDKLFLTDFISTLKNSLSTAVSDPTPDEEGLKALKSPRLPAVDALYLARALMVSTAPFDPLYKPVNNFFIAKQLVDLTVVPDFLSLFHDSDVESADRRLWILAVIRDGTKTMTDINVIFKTMCLKMIMDFYSSVLSDRKTKERIICVLNSVISVPRAFGILLEGYGLMSWLHAVVRQLAKEDKTLVKRLIMLLENMIHSLNINSFVRNLALAKNRNTNVVDFKVKKDVECEIMDILYDLLSHTDGLEVEELVSYVRIYNFLSKRTIKGLNKKQILSLVCKSAAVIDNEATKLLTKAIVANDVNVLKSNVIVNYDNTVNLQSKDNLLHELTQLVKSNVA</sequence>
<evidence type="ECO:0000256" key="1">
    <source>
        <dbReference type="SAM" id="MobiDB-lite"/>
    </source>
</evidence>
<protein>
    <recommendedName>
        <fullName evidence="6">Nucleolar pre-ribosomal-associated protein 1</fullName>
    </recommendedName>
</protein>
<dbReference type="Proteomes" id="UP001549921">
    <property type="component" value="Unassembled WGS sequence"/>
</dbReference>
<feature type="compositionally biased region" description="Basic and acidic residues" evidence="1">
    <location>
        <begin position="1"/>
        <end position="23"/>
    </location>
</feature>
<evidence type="ECO:0008006" key="6">
    <source>
        <dbReference type="Google" id="ProtNLM"/>
    </source>
</evidence>
<name>A0ABD0SP56_LOXSC</name>
<reference evidence="4 5" key="1">
    <citation type="submission" date="2024-06" db="EMBL/GenBank/DDBJ databases">
        <title>A chromosome-level genome assembly of beet webworm, Loxostege sticticalis.</title>
        <authorList>
            <person name="Zhang Y."/>
        </authorList>
    </citation>
    <scope>NUCLEOTIDE SEQUENCE [LARGE SCALE GENOMIC DNA]</scope>
    <source>
        <strain evidence="4">AQ028</strain>
        <tissue evidence="4">Male pupae</tissue>
    </source>
</reference>
<dbReference type="PANTHER" id="PTHR13500">
    <property type="entry name" value="NUCLEOLAR PRERIBOSOMAL-ASSOCIATED PROTEIN 1"/>
    <property type="match status" value="1"/>
</dbReference>
<evidence type="ECO:0000313" key="4">
    <source>
        <dbReference type="EMBL" id="KAL0821421.1"/>
    </source>
</evidence>
<feature type="domain" description="URB1 C-terminal" evidence="3">
    <location>
        <begin position="1611"/>
        <end position="1817"/>
    </location>
</feature>
<accession>A0ABD0SP56</accession>
<dbReference type="InterPro" id="IPR039844">
    <property type="entry name" value="URB1"/>
</dbReference>
<feature type="region of interest" description="Disordered" evidence="1">
    <location>
        <begin position="1"/>
        <end position="53"/>
    </location>
</feature>
<dbReference type="Pfam" id="PF16201">
    <property type="entry name" value="NopRA1"/>
    <property type="match status" value="1"/>
</dbReference>
<dbReference type="InterPro" id="IPR032436">
    <property type="entry name" value="URB1_C"/>
</dbReference>
<evidence type="ECO:0000313" key="5">
    <source>
        <dbReference type="Proteomes" id="UP001549921"/>
    </source>
</evidence>
<dbReference type="PANTHER" id="PTHR13500:SF0">
    <property type="entry name" value="NUCLEOLAR PRE-RIBOSOMAL-ASSOCIATED PROTEIN 1"/>
    <property type="match status" value="1"/>
</dbReference>
<evidence type="ECO:0000259" key="2">
    <source>
        <dbReference type="Pfam" id="PF11707"/>
    </source>
</evidence>
<comment type="caution">
    <text evidence="4">The sequence shown here is derived from an EMBL/GenBank/DDBJ whole genome shotgun (WGS) entry which is preliminary data.</text>
</comment>
<proteinExistence type="predicted"/>
<organism evidence="4 5">
    <name type="scientific">Loxostege sticticalis</name>
    <name type="common">Beet webworm moth</name>
    <dbReference type="NCBI Taxonomy" id="481309"/>
    <lineage>
        <taxon>Eukaryota</taxon>
        <taxon>Metazoa</taxon>
        <taxon>Ecdysozoa</taxon>
        <taxon>Arthropoda</taxon>
        <taxon>Hexapoda</taxon>
        <taxon>Insecta</taxon>
        <taxon>Pterygota</taxon>
        <taxon>Neoptera</taxon>
        <taxon>Endopterygota</taxon>
        <taxon>Lepidoptera</taxon>
        <taxon>Glossata</taxon>
        <taxon>Ditrysia</taxon>
        <taxon>Pyraloidea</taxon>
        <taxon>Crambidae</taxon>
        <taxon>Pyraustinae</taxon>
        <taxon>Loxostege</taxon>
    </lineage>
</organism>
<evidence type="ECO:0000259" key="3">
    <source>
        <dbReference type="Pfam" id="PF16201"/>
    </source>
</evidence>
<gene>
    <name evidence="4" type="ORF">ABMA28_004901</name>
</gene>
<feature type="domain" description="URB1 N-terminal" evidence="2">
    <location>
        <begin position="101"/>
        <end position="407"/>
    </location>
</feature>
<dbReference type="Pfam" id="PF11707">
    <property type="entry name" value="Npa1"/>
    <property type="match status" value="1"/>
</dbReference>
<feature type="compositionally biased region" description="Polar residues" evidence="1">
    <location>
        <begin position="25"/>
        <end position="39"/>
    </location>
</feature>
<dbReference type="EMBL" id="JBEDNZ010000017">
    <property type="protein sequence ID" value="KAL0821421.1"/>
    <property type="molecule type" value="Genomic_DNA"/>
</dbReference>